<accession>A0AAE6BR55</accession>
<evidence type="ECO:0000313" key="2">
    <source>
        <dbReference type="EMBL" id="QCM02054.1"/>
    </source>
</evidence>
<sequence>MKNVSAAYQAALLGARDGSLVPVTFVWFQAKDRATGLPVERGFWTWDEDVQVTVLSGTTGLPVNRTYYGAVSLEVSDIPYVSDLTVQTVTIGMSQIADAAQQLMRGYDMRLAKCEIHEMTYDTLTGQLSSAPEIAFIGEVVGAPIKTPAIGKDGSIEVSVISDAISMLTRTNPAKSSHEGQRRRNGDDWGFHSGTVRTWGIPWGKKSS</sequence>
<reference evidence="2 3" key="1">
    <citation type="submission" date="2019-04" db="EMBL/GenBank/DDBJ databases">
        <title>Complete genome sequence of Agrobacterium tumefaciens CFBP6624.</title>
        <authorList>
            <person name="Haryono M."/>
            <person name="Lin Y.-C."/>
            <person name="Lai E.-M."/>
            <person name="Kuo C.-H."/>
        </authorList>
    </citation>
    <scope>NUCLEOTIDE SEQUENCE [LARGE SCALE GENOMIC DNA]</scope>
    <source>
        <strain evidence="2 3">CFBP6624</strain>
    </source>
</reference>
<evidence type="ECO:0000313" key="3">
    <source>
        <dbReference type="Proteomes" id="UP000298646"/>
    </source>
</evidence>
<name>A0AAE6BR55_AGRTU</name>
<dbReference type="RefSeq" id="WP_137086742.1">
    <property type="nucleotide sequence ID" value="NZ_CP039908.1"/>
</dbReference>
<gene>
    <name evidence="2" type="ORF">CFBP6624_17720</name>
</gene>
<dbReference type="EMBL" id="CP039908">
    <property type="protein sequence ID" value="QCM02054.1"/>
    <property type="molecule type" value="Genomic_DNA"/>
</dbReference>
<dbReference type="Proteomes" id="UP000298646">
    <property type="component" value="Chromosome linear"/>
</dbReference>
<feature type="region of interest" description="Disordered" evidence="1">
    <location>
        <begin position="171"/>
        <end position="191"/>
    </location>
</feature>
<feature type="compositionally biased region" description="Basic and acidic residues" evidence="1">
    <location>
        <begin position="176"/>
        <end position="190"/>
    </location>
</feature>
<protein>
    <submittedName>
        <fullName evidence="2">Uncharacterized protein</fullName>
    </submittedName>
</protein>
<dbReference type="AlphaFoldDB" id="A0AAE6BR55"/>
<evidence type="ECO:0000256" key="1">
    <source>
        <dbReference type="SAM" id="MobiDB-lite"/>
    </source>
</evidence>
<organism evidence="2 3">
    <name type="scientific">Agrobacterium tumefaciens</name>
    <dbReference type="NCBI Taxonomy" id="358"/>
    <lineage>
        <taxon>Bacteria</taxon>
        <taxon>Pseudomonadati</taxon>
        <taxon>Pseudomonadota</taxon>
        <taxon>Alphaproteobacteria</taxon>
        <taxon>Hyphomicrobiales</taxon>
        <taxon>Rhizobiaceae</taxon>
        <taxon>Rhizobium/Agrobacterium group</taxon>
        <taxon>Agrobacterium</taxon>
        <taxon>Agrobacterium tumefaciens complex</taxon>
    </lineage>
</organism>
<proteinExistence type="predicted"/>